<dbReference type="InterPro" id="IPR004652">
    <property type="entry name" value="DusB-like"/>
</dbReference>
<comment type="catalytic activity">
    <reaction evidence="10 12">
        <text>a 5,6-dihydrouridine in tRNA + NADP(+) = a uridine in tRNA + NADPH + H(+)</text>
        <dbReference type="Rhea" id="RHEA:23624"/>
        <dbReference type="Rhea" id="RHEA-COMP:13339"/>
        <dbReference type="Rhea" id="RHEA-COMP:13887"/>
        <dbReference type="ChEBI" id="CHEBI:15378"/>
        <dbReference type="ChEBI" id="CHEBI:57783"/>
        <dbReference type="ChEBI" id="CHEBI:58349"/>
        <dbReference type="ChEBI" id="CHEBI:65315"/>
        <dbReference type="ChEBI" id="CHEBI:74443"/>
    </reaction>
</comment>
<dbReference type="InterPro" id="IPR035587">
    <property type="entry name" value="DUS-like_FMN-bd"/>
</dbReference>
<feature type="active site" description="Proton donor" evidence="12">
    <location>
        <position position="100"/>
    </location>
</feature>
<comment type="similarity">
    <text evidence="12">Belongs to the Dus family. DusB subfamily.</text>
</comment>
<evidence type="ECO:0000256" key="1">
    <source>
        <dbReference type="ARBA" id="ARBA00001917"/>
    </source>
</evidence>
<feature type="domain" description="DUS-like FMN-binding" evidence="14">
    <location>
        <begin position="13"/>
        <end position="317"/>
    </location>
</feature>
<evidence type="ECO:0000256" key="13">
    <source>
        <dbReference type="PIRNR" id="PIRNR006621"/>
    </source>
</evidence>
<dbReference type="Pfam" id="PF01207">
    <property type="entry name" value="Dus"/>
    <property type="match status" value="1"/>
</dbReference>
<keyword evidence="4 12" id="KW-0285">Flavoprotein</keyword>
<accession>A0ABS0AY80</accession>
<keyword evidence="6 12" id="KW-0819">tRNA processing</keyword>
<keyword evidence="5 12" id="KW-0288">FMN</keyword>
<keyword evidence="8 12" id="KW-0694">RNA-binding</keyword>
<reference evidence="15 16" key="1">
    <citation type="submission" date="2012-09" db="EMBL/GenBank/DDBJ databases">
        <title>Genome Sequence of alkane-degrading Bacterium Alcanivorax sp. 521-1.</title>
        <authorList>
            <person name="Lai Q."/>
            <person name="Shao Z."/>
        </authorList>
    </citation>
    <scope>NUCLEOTIDE SEQUENCE [LARGE SCALE GENOMIC DNA]</scope>
    <source>
        <strain evidence="15 16">521-1</strain>
    </source>
</reference>
<dbReference type="HAMAP" id="MF_02042">
    <property type="entry name" value="DusB_subfam"/>
    <property type="match status" value="1"/>
</dbReference>
<dbReference type="InterPro" id="IPR032887">
    <property type="entry name" value="DusB"/>
</dbReference>
<evidence type="ECO:0000256" key="7">
    <source>
        <dbReference type="ARBA" id="ARBA00022857"/>
    </source>
</evidence>
<evidence type="ECO:0000256" key="10">
    <source>
        <dbReference type="ARBA" id="ARBA00048205"/>
    </source>
</evidence>
<sequence length="351" mass="38258">MQIGPYVLPNPLILAPMAGVTDRPFRRLCRELGAGLVVSEMVTSDTRLWNSRKSAQRLDHRGEPGPVSVQIAGGEPAMMAEAARANVDRGAQIIDINMGCPAKKVCKRAAGSALLSDPDLVARILDAVVTAVDVPVTLKIRTGPDRGNRNAVAIARIAEQAGIQALAIHGRTRADKFNGEAEFDTLRAVTAAVTLPVIANGDIKSPGNAQRILESTGASGIMIGRAAQGNPWIFRDTLHYLEHGRLPLAPRVDEVRERVLTHLDDLHHFYGEYTGVRIARKHLGWYTQYLPGGEPFRRGFNKLEEAGQQRRAVEQFFLEISTLGDRVRFGRYGEVSARTPLARKKNGALAA</sequence>
<dbReference type="SUPFAM" id="SSF51395">
    <property type="entry name" value="FMN-linked oxidoreductases"/>
    <property type="match status" value="1"/>
</dbReference>
<proteinExistence type="inferred from homology"/>
<evidence type="ECO:0000313" key="15">
    <source>
        <dbReference type="EMBL" id="MBF5058255.1"/>
    </source>
</evidence>
<evidence type="ECO:0000256" key="11">
    <source>
        <dbReference type="ARBA" id="ARBA00048802"/>
    </source>
</evidence>
<evidence type="ECO:0000256" key="9">
    <source>
        <dbReference type="ARBA" id="ARBA00023002"/>
    </source>
</evidence>
<feature type="binding site" evidence="12">
    <location>
        <position position="139"/>
    </location>
    <ligand>
        <name>FMN</name>
        <dbReference type="ChEBI" id="CHEBI:58210"/>
    </ligand>
</feature>
<evidence type="ECO:0000256" key="4">
    <source>
        <dbReference type="ARBA" id="ARBA00022630"/>
    </source>
</evidence>
<evidence type="ECO:0000259" key="14">
    <source>
        <dbReference type="Pfam" id="PF01207"/>
    </source>
</evidence>
<keyword evidence="7 12" id="KW-0521">NADP</keyword>
<dbReference type="NCBIfam" id="TIGR00737">
    <property type="entry name" value="nifR3_yhdG"/>
    <property type="match status" value="1"/>
</dbReference>
<evidence type="ECO:0000256" key="3">
    <source>
        <dbReference type="ARBA" id="ARBA00022555"/>
    </source>
</evidence>
<feature type="binding site" evidence="12">
    <location>
        <position position="70"/>
    </location>
    <ligand>
        <name>FMN</name>
        <dbReference type="ChEBI" id="CHEBI:58210"/>
    </ligand>
</feature>
<evidence type="ECO:0000256" key="6">
    <source>
        <dbReference type="ARBA" id="ARBA00022694"/>
    </source>
</evidence>
<feature type="binding site" evidence="12">
    <location>
        <begin position="16"/>
        <end position="18"/>
    </location>
    <ligand>
        <name>FMN</name>
        <dbReference type="ChEBI" id="CHEBI:58210"/>
    </ligand>
</feature>
<dbReference type="Gene3D" id="3.20.20.70">
    <property type="entry name" value="Aldolase class I"/>
    <property type="match status" value="1"/>
</dbReference>
<dbReference type="PANTHER" id="PTHR45846:SF1">
    <property type="entry name" value="TRNA-DIHYDROURIDINE(47) SYNTHASE [NAD(P)(+)]-LIKE"/>
    <property type="match status" value="1"/>
</dbReference>
<organism evidence="15 16">
    <name type="scientific">Alloalcanivorax profundimaris</name>
    <dbReference type="NCBI Taxonomy" id="2735259"/>
    <lineage>
        <taxon>Bacteria</taxon>
        <taxon>Pseudomonadati</taxon>
        <taxon>Pseudomonadota</taxon>
        <taxon>Gammaproteobacteria</taxon>
        <taxon>Oceanospirillales</taxon>
        <taxon>Alcanivoracaceae</taxon>
        <taxon>Alloalcanivorax</taxon>
    </lineage>
</organism>
<dbReference type="InterPro" id="IPR013785">
    <property type="entry name" value="Aldolase_TIM"/>
</dbReference>
<dbReference type="PANTHER" id="PTHR45846">
    <property type="entry name" value="TRNA-DIHYDROURIDINE(47) SYNTHASE [NAD(P)(+)]-LIKE"/>
    <property type="match status" value="1"/>
</dbReference>
<dbReference type="InterPro" id="IPR001269">
    <property type="entry name" value="DUS_fam"/>
</dbReference>
<dbReference type="PIRSF" id="PIRSF006621">
    <property type="entry name" value="Dus"/>
    <property type="match status" value="1"/>
</dbReference>
<comment type="caution">
    <text evidence="15">The sequence shown here is derived from an EMBL/GenBank/DDBJ whole genome shotgun (WGS) entry which is preliminary data.</text>
</comment>
<evidence type="ECO:0000256" key="12">
    <source>
        <dbReference type="HAMAP-Rule" id="MF_02042"/>
    </source>
</evidence>
<evidence type="ECO:0000256" key="5">
    <source>
        <dbReference type="ARBA" id="ARBA00022643"/>
    </source>
</evidence>
<dbReference type="CDD" id="cd02801">
    <property type="entry name" value="DUS_like_FMN"/>
    <property type="match status" value="1"/>
</dbReference>
<evidence type="ECO:0000256" key="8">
    <source>
        <dbReference type="ARBA" id="ARBA00022884"/>
    </source>
</evidence>
<comment type="function">
    <text evidence="2 12 13">Catalyzes the synthesis of 5,6-dihydrouridine (D), a modified base found in the D-loop of most tRNAs, via the reduction of the C5-C6 double bond in target uridines.</text>
</comment>
<keyword evidence="16" id="KW-1185">Reference proteome</keyword>
<dbReference type="RefSeq" id="WP_194866254.1">
    <property type="nucleotide sequence ID" value="NZ_ARXX01000084.1"/>
</dbReference>
<dbReference type="PROSITE" id="PS01136">
    <property type="entry name" value="UPF0034"/>
    <property type="match status" value="1"/>
</dbReference>
<feature type="binding site" evidence="12">
    <location>
        <begin position="224"/>
        <end position="225"/>
    </location>
    <ligand>
        <name>FMN</name>
        <dbReference type="ChEBI" id="CHEBI:58210"/>
    </ligand>
</feature>
<comment type="catalytic activity">
    <reaction evidence="11 12">
        <text>a 5,6-dihydrouridine in tRNA + NAD(+) = a uridine in tRNA + NADH + H(+)</text>
        <dbReference type="Rhea" id="RHEA:54452"/>
        <dbReference type="Rhea" id="RHEA-COMP:13339"/>
        <dbReference type="Rhea" id="RHEA-COMP:13887"/>
        <dbReference type="ChEBI" id="CHEBI:15378"/>
        <dbReference type="ChEBI" id="CHEBI:57540"/>
        <dbReference type="ChEBI" id="CHEBI:57945"/>
        <dbReference type="ChEBI" id="CHEBI:65315"/>
        <dbReference type="ChEBI" id="CHEBI:74443"/>
    </reaction>
</comment>
<evidence type="ECO:0000313" key="16">
    <source>
        <dbReference type="Proteomes" id="UP000662703"/>
    </source>
</evidence>
<dbReference type="Proteomes" id="UP000662703">
    <property type="component" value="Unassembled WGS sequence"/>
</dbReference>
<dbReference type="Gene3D" id="1.10.1200.80">
    <property type="entry name" value="Putative flavin oxidoreducatase, domain 2"/>
    <property type="match status" value="1"/>
</dbReference>
<protein>
    <recommendedName>
        <fullName evidence="12">tRNA-dihydrouridine synthase B</fullName>
        <ecNumber evidence="12">1.3.1.-</ecNumber>
    </recommendedName>
</protein>
<keyword evidence="3 12" id="KW-0820">tRNA-binding</keyword>
<feature type="binding site" evidence="12">
    <location>
        <begin position="200"/>
        <end position="202"/>
    </location>
    <ligand>
        <name>FMN</name>
        <dbReference type="ChEBI" id="CHEBI:58210"/>
    </ligand>
</feature>
<dbReference type="InterPro" id="IPR018517">
    <property type="entry name" value="tRNA_hU_synthase_CS"/>
</dbReference>
<keyword evidence="9 12" id="KW-0560">Oxidoreductase</keyword>
<comment type="cofactor">
    <cofactor evidence="1 12 13">
        <name>FMN</name>
        <dbReference type="ChEBI" id="CHEBI:58210"/>
    </cofactor>
</comment>
<dbReference type="EMBL" id="ARXX01000084">
    <property type="protein sequence ID" value="MBF5058255.1"/>
    <property type="molecule type" value="Genomic_DNA"/>
</dbReference>
<dbReference type="InterPro" id="IPR024036">
    <property type="entry name" value="tRNA-dHydroUridine_Synthase_C"/>
</dbReference>
<gene>
    <name evidence="12" type="primary">dusB</name>
    <name evidence="15" type="ORF">Y5W_03549</name>
</gene>
<name>A0ABS0AY80_9GAMM</name>
<evidence type="ECO:0000256" key="2">
    <source>
        <dbReference type="ARBA" id="ARBA00002790"/>
    </source>
</evidence>
<comment type="similarity">
    <text evidence="13">Belongs to the dus family.</text>
</comment>
<dbReference type="EC" id="1.3.1.-" evidence="12"/>